<keyword evidence="2" id="KW-0479">Metal-binding</keyword>
<gene>
    <name evidence="6" type="ORF">KT71_12795</name>
</gene>
<proteinExistence type="predicted"/>
<protein>
    <submittedName>
        <fullName evidence="6">Acetylornithine deacetylase/Succinyl-diaminopimelate desuccinylase</fullName>
    </submittedName>
</protein>
<keyword evidence="1" id="KW-0645">Protease</keyword>
<name>A4AD96_9GAMM</name>
<dbReference type="Proteomes" id="UP000019205">
    <property type="component" value="Chromosome"/>
</dbReference>
<dbReference type="Gene3D" id="3.40.630.10">
    <property type="entry name" value="Zn peptidases"/>
    <property type="match status" value="1"/>
</dbReference>
<reference evidence="6 7" key="2">
    <citation type="journal article" date="2009" name="PLoS ONE">
        <title>The photosynthetic apparatus and its regulation in the aerobic gammaproteobacterium Congregibacter litoralis gen. nov., sp. nov.</title>
        <authorList>
            <person name="Spring S."/>
            <person name="Lunsdorf H."/>
            <person name="Fuchs B.M."/>
            <person name="Tindall B.J."/>
        </authorList>
    </citation>
    <scope>NUCLEOTIDE SEQUENCE [LARGE SCALE GENOMIC DNA]</scope>
    <source>
        <strain evidence="6">KT71</strain>
    </source>
</reference>
<dbReference type="STRING" id="314285.KT71_12795"/>
<dbReference type="AlphaFoldDB" id="A4AD96"/>
<dbReference type="Gene3D" id="3.30.70.360">
    <property type="match status" value="1"/>
</dbReference>
<dbReference type="InterPro" id="IPR011650">
    <property type="entry name" value="Peptidase_M20_dimer"/>
</dbReference>
<evidence type="ECO:0000256" key="1">
    <source>
        <dbReference type="ARBA" id="ARBA00022670"/>
    </source>
</evidence>
<keyword evidence="7" id="KW-1185">Reference proteome</keyword>
<feature type="chain" id="PRO_5002665731" evidence="4">
    <location>
        <begin position="23"/>
        <end position="470"/>
    </location>
</feature>
<organism evidence="6 7">
    <name type="scientific">Congregibacter litoralis KT71</name>
    <dbReference type="NCBI Taxonomy" id="314285"/>
    <lineage>
        <taxon>Bacteria</taxon>
        <taxon>Pseudomonadati</taxon>
        <taxon>Pseudomonadota</taxon>
        <taxon>Gammaproteobacteria</taxon>
        <taxon>Cellvibrionales</taxon>
        <taxon>Halieaceae</taxon>
        <taxon>Congregibacter</taxon>
    </lineage>
</organism>
<dbReference type="Pfam" id="PF07687">
    <property type="entry name" value="M20_dimer"/>
    <property type="match status" value="1"/>
</dbReference>
<keyword evidence="4" id="KW-0732">Signal</keyword>
<evidence type="ECO:0000256" key="4">
    <source>
        <dbReference type="SAM" id="SignalP"/>
    </source>
</evidence>
<comment type="caution">
    <text evidence="6">The sequence shown here is derived from an EMBL/GenBank/DDBJ whole genome shotgun (WGS) entry which is preliminary data.</text>
</comment>
<dbReference type="HOGENOM" id="CLU_029469_2_1_6"/>
<accession>A4AD96</accession>
<keyword evidence="3" id="KW-0378">Hydrolase</keyword>
<dbReference type="PANTHER" id="PTHR43270">
    <property type="entry name" value="BETA-ALA-HIS DIPEPTIDASE"/>
    <property type="match status" value="1"/>
</dbReference>
<evidence type="ECO:0000259" key="5">
    <source>
        <dbReference type="Pfam" id="PF07687"/>
    </source>
</evidence>
<dbReference type="eggNOG" id="COG0624">
    <property type="taxonomic scope" value="Bacteria"/>
</dbReference>
<dbReference type="PANTHER" id="PTHR43270:SF4">
    <property type="entry name" value="CARNOSINE DIPEPTIDASE 2, ISOFORM A"/>
    <property type="match status" value="1"/>
</dbReference>
<feature type="domain" description="Peptidase M20 dimerisation" evidence="5">
    <location>
        <begin position="266"/>
        <end position="409"/>
    </location>
</feature>
<dbReference type="InterPro" id="IPR002933">
    <property type="entry name" value="Peptidase_M20"/>
</dbReference>
<dbReference type="InterPro" id="IPR051458">
    <property type="entry name" value="Cyt/Met_Dipeptidase"/>
</dbReference>
<dbReference type="GO" id="GO:0046872">
    <property type="term" value="F:metal ion binding"/>
    <property type="evidence" value="ECO:0007669"/>
    <property type="project" value="UniProtKB-KW"/>
</dbReference>
<evidence type="ECO:0000256" key="2">
    <source>
        <dbReference type="ARBA" id="ARBA00022723"/>
    </source>
</evidence>
<dbReference type="GO" id="GO:0006508">
    <property type="term" value="P:proteolysis"/>
    <property type="evidence" value="ECO:0007669"/>
    <property type="project" value="UniProtKB-KW"/>
</dbReference>
<reference evidence="6 7" key="1">
    <citation type="journal article" date="2007" name="Proc. Natl. Acad. Sci. U.S.A.">
        <title>Characterization of a marine gammaproteobacterium capable of aerobic anoxygenic photosynthesis.</title>
        <authorList>
            <person name="Fuchs B.M."/>
            <person name="Spring S."/>
            <person name="Teeling H."/>
            <person name="Quast C."/>
            <person name="Wulf J."/>
            <person name="Schattenhofer M."/>
            <person name="Yan S."/>
            <person name="Ferriera S."/>
            <person name="Johnson J."/>
            <person name="Glockner F.O."/>
            <person name="Amann R."/>
        </authorList>
    </citation>
    <scope>NUCLEOTIDE SEQUENCE [LARGE SCALE GENOMIC DNA]</scope>
    <source>
        <strain evidence="6">KT71</strain>
    </source>
</reference>
<dbReference type="EMBL" id="AAOA02000001">
    <property type="protein sequence ID" value="EAQ96020.1"/>
    <property type="molecule type" value="Genomic_DNA"/>
</dbReference>
<dbReference type="GO" id="GO:0008233">
    <property type="term" value="F:peptidase activity"/>
    <property type="evidence" value="ECO:0007669"/>
    <property type="project" value="UniProtKB-KW"/>
</dbReference>
<evidence type="ECO:0000313" key="6">
    <source>
        <dbReference type="EMBL" id="EAQ96020.1"/>
    </source>
</evidence>
<feature type="signal peptide" evidence="4">
    <location>
        <begin position="1"/>
        <end position="22"/>
    </location>
</feature>
<dbReference type="Pfam" id="PF01546">
    <property type="entry name" value="Peptidase_M20"/>
    <property type="match status" value="1"/>
</dbReference>
<evidence type="ECO:0000256" key="3">
    <source>
        <dbReference type="ARBA" id="ARBA00022801"/>
    </source>
</evidence>
<sequence length="470" mass="51305">MTPKIKSGLLALLLASPLAVVAQDSGRPRFSVDMSYPYDYSSITPYADEHAAIYKHIDDNLTAHLANLQRWLRQPSISAQDVGIDDMAQMLVDDFRAMGFKEAELVPTDGHPGVWGYYDAGAAKTLMVYMMYDVQPVNPDDWESPPFAAELVDHPTGKVLMARGATNQKGPERAFLNALESIIAVEGNLPVNLMITAEGEEELGSPHYPQIVDKYEDRLRTADGVIFPFNMQSPTGDLNLFLGVKGIAYWELEARGGSWGGPVTSEIHGSYKAALDSPVWRLVQALSLLTSPDGNTARVPGFYDGIRGPTEEEQSLIAASLMNNDRTRALKEAFAIERWIDDAGPEELAMELTYTPTLNIDGIYAGYTGEGVKTILPHVATAKMDSRLPVGIDPDEHMDKIRSYLDANGYSDIVMRRLSSYPAAQTSIQTPLVQAALGVSKKYAGTPAVNPRIAGVPLPFINSPSAWDCP</sequence>
<evidence type="ECO:0000313" key="7">
    <source>
        <dbReference type="Proteomes" id="UP000019205"/>
    </source>
</evidence>
<dbReference type="RefSeq" id="WP_008294989.1">
    <property type="nucleotide sequence ID" value="NZ_CM002299.1"/>
</dbReference>
<dbReference type="SUPFAM" id="SSF53187">
    <property type="entry name" value="Zn-dependent exopeptidases"/>
    <property type="match status" value="1"/>
</dbReference>